<feature type="domain" description="JmjC" evidence="3">
    <location>
        <begin position="144"/>
        <end position="612"/>
    </location>
</feature>
<gene>
    <name evidence="4" type="ORF">Esi_0038_0120</name>
</gene>
<dbReference type="Pfam" id="PF13621">
    <property type="entry name" value="Cupin_8"/>
    <property type="match status" value="2"/>
</dbReference>
<dbReference type="PANTHER" id="PTHR12461">
    <property type="entry name" value="HYPOXIA-INDUCIBLE FACTOR 1 ALPHA INHIBITOR-RELATED"/>
    <property type="match status" value="1"/>
</dbReference>
<dbReference type="OMA" id="PASWWHE"/>
<dbReference type="Gene3D" id="2.60.120.10">
    <property type="entry name" value="Jelly Rolls"/>
    <property type="match status" value="2"/>
</dbReference>
<feature type="coiled-coil region" evidence="1">
    <location>
        <begin position="321"/>
        <end position="348"/>
    </location>
</feature>
<evidence type="ECO:0000313" key="5">
    <source>
        <dbReference type="Proteomes" id="UP000002630"/>
    </source>
</evidence>
<feature type="compositionally biased region" description="Basic and acidic residues" evidence="2">
    <location>
        <begin position="492"/>
        <end position="528"/>
    </location>
</feature>
<reference evidence="4 5" key="1">
    <citation type="journal article" date="2010" name="Nature">
        <title>The Ectocarpus genome and the independent evolution of multicellularity in brown algae.</title>
        <authorList>
            <person name="Cock J.M."/>
            <person name="Sterck L."/>
            <person name="Rouze P."/>
            <person name="Scornet D."/>
            <person name="Allen A.E."/>
            <person name="Amoutzias G."/>
            <person name="Anthouard V."/>
            <person name="Artiguenave F."/>
            <person name="Aury J.M."/>
            <person name="Badger J.H."/>
            <person name="Beszteri B."/>
            <person name="Billiau K."/>
            <person name="Bonnet E."/>
            <person name="Bothwell J.H."/>
            <person name="Bowler C."/>
            <person name="Boyen C."/>
            <person name="Brownlee C."/>
            <person name="Carrano C.J."/>
            <person name="Charrier B."/>
            <person name="Cho G.Y."/>
            <person name="Coelho S.M."/>
            <person name="Collen J."/>
            <person name="Corre E."/>
            <person name="Da Silva C."/>
            <person name="Delage L."/>
            <person name="Delaroque N."/>
            <person name="Dittami S.M."/>
            <person name="Doulbeau S."/>
            <person name="Elias M."/>
            <person name="Farnham G."/>
            <person name="Gachon C.M."/>
            <person name="Gschloessl B."/>
            <person name="Heesch S."/>
            <person name="Jabbari K."/>
            <person name="Jubin C."/>
            <person name="Kawai H."/>
            <person name="Kimura K."/>
            <person name="Kloareg B."/>
            <person name="Kupper F.C."/>
            <person name="Lang D."/>
            <person name="Le Bail A."/>
            <person name="Leblanc C."/>
            <person name="Lerouge P."/>
            <person name="Lohr M."/>
            <person name="Lopez P.J."/>
            <person name="Martens C."/>
            <person name="Maumus F."/>
            <person name="Michel G."/>
            <person name="Miranda-Saavedra D."/>
            <person name="Morales J."/>
            <person name="Moreau H."/>
            <person name="Motomura T."/>
            <person name="Nagasato C."/>
            <person name="Napoli C.A."/>
            <person name="Nelson D.R."/>
            <person name="Nyvall-Collen P."/>
            <person name="Peters A.F."/>
            <person name="Pommier C."/>
            <person name="Potin P."/>
            <person name="Poulain J."/>
            <person name="Quesneville H."/>
            <person name="Read B."/>
            <person name="Rensing S.A."/>
            <person name="Ritter A."/>
            <person name="Rousvoal S."/>
            <person name="Samanta M."/>
            <person name="Samson G."/>
            <person name="Schroeder D.C."/>
            <person name="Segurens B."/>
            <person name="Strittmatter M."/>
            <person name="Tonon T."/>
            <person name="Tregear J.W."/>
            <person name="Valentin K."/>
            <person name="von Dassow P."/>
            <person name="Yamagishi T."/>
            <person name="Van de Peer Y."/>
            <person name="Wincker P."/>
        </authorList>
    </citation>
    <scope>NUCLEOTIDE SEQUENCE [LARGE SCALE GENOMIC DNA]</scope>
    <source>
        <strain evidence="5">Ec32 / CCAP1310/4</strain>
    </source>
</reference>
<dbReference type="EMBL" id="FN649742">
    <property type="protein sequence ID" value="CBN77224.1"/>
    <property type="molecule type" value="Genomic_DNA"/>
</dbReference>
<keyword evidence="1" id="KW-0175">Coiled coil</keyword>
<dbReference type="OrthoDB" id="415358at2759"/>
<feature type="compositionally biased region" description="Basic and acidic residues" evidence="2">
    <location>
        <begin position="1"/>
        <end position="20"/>
    </location>
</feature>
<evidence type="ECO:0000256" key="1">
    <source>
        <dbReference type="SAM" id="Coils"/>
    </source>
</evidence>
<evidence type="ECO:0000256" key="2">
    <source>
        <dbReference type="SAM" id="MobiDB-lite"/>
    </source>
</evidence>
<evidence type="ECO:0000259" key="3">
    <source>
        <dbReference type="PROSITE" id="PS51184"/>
    </source>
</evidence>
<organism evidence="4 5">
    <name type="scientific">Ectocarpus siliculosus</name>
    <name type="common">Brown alga</name>
    <name type="synonym">Conferva siliculosa</name>
    <dbReference type="NCBI Taxonomy" id="2880"/>
    <lineage>
        <taxon>Eukaryota</taxon>
        <taxon>Sar</taxon>
        <taxon>Stramenopiles</taxon>
        <taxon>Ochrophyta</taxon>
        <taxon>PX clade</taxon>
        <taxon>Phaeophyceae</taxon>
        <taxon>Ectocarpales</taxon>
        <taxon>Ectocarpaceae</taxon>
        <taxon>Ectocarpus</taxon>
    </lineage>
</organism>
<dbReference type="EMBL" id="FN648575">
    <property type="protein sequence ID" value="CBN77224.1"/>
    <property type="molecule type" value="Genomic_DNA"/>
</dbReference>
<dbReference type="eggNOG" id="KOG2508">
    <property type="taxonomic scope" value="Eukaryota"/>
</dbReference>
<dbReference type="PANTHER" id="PTHR12461:SF100">
    <property type="entry name" value="JMJC DOMAIN-CONTAINING PROTEIN 4"/>
    <property type="match status" value="1"/>
</dbReference>
<protein>
    <recommendedName>
        <fullName evidence="3">JmjC domain-containing protein</fullName>
    </recommendedName>
</protein>
<dbReference type="STRING" id="2880.D8LM10"/>
<dbReference type="PROSITE" id="PS51184">
    <property type="entry name" value="JMJC"/>
    <property type="match status" value="1"/>
</dbReference>
<dbReference type="InterPro" id="IPR041667">
    <property type="entry name" value="Cupin_8"/>
</dbReference>
<dbReference type="InterPro" id="IPR003347">
    <property type="entry name" value="JmjC_dom"/>
</dbReference>
<dbReference type="SUPFAM" id="SSF51197">
    <property type="entry name" value="Clavaminate synthase-like"/>
    <property type="match status" value="2"/>
</dbReference>
<accession>D8LM10</accession>
<dbReference type="InParanoid" id="D8LM10"/>
<dbReference type="AlphaFoldDB" id="D8LM10"/>
<keyword evidence="5" id="KW-1185">Reference proteome</keyword>
<evidence type="ECO:0000313" key="4">
    <source>
        <dbReference type="EMBL" id="CBN77224.1"/>
    </source>
</evidence>
<feature type="compositionally biased region" description="Gly residues" evidence="2">
    <location>
        <begin position="395"/>
        <end position="407"/>
    </location>
</feature>
<feature type="region of interest" description="Disordered" evidence="2">
    <location>
        <begin position="350"/>
        <end position="534"/>
    </location>
</feature>
<dbReference type="InterPro" id="IPR014710">
    <property type="entry name" value="RmlC-like_jellyroll"/>
</dbReference>
<name>D8LM10_ECTSI</name>
<dbReference type="Proteomes" id="UP000002630">
    <property type="component" value="Linkage Group LG17"/>
</dbReference>
<dbReference type="SMART" id="SM00558">
    <property type="entry name" value="JmjC"/>
    <property type="match status" value="1"/>
</dbReference>
<feature type="region of interest" description="Disordered" evidence="2">
    <location>
        <begin position="274"/>
        <end position="307"/>
    </location>
</feature>
<proteinExistence type="predicted"/>
<feature type="compositionally biased region" description="Acidic residues" evidence="2">
    <location>
        <begin position="423"/>
        <end position="437"/>
    </location>
</feature>
<feature type="compositionally biased region" description="Gly residues" evidence="2">
    <location>
        <begin position="350"/>
        <end position="359"/>
    </location>
</feature>
<feature type="region of interest" description="Disordered" evidence="2">
    <location>
        <begin position="1"/>
        <end position="21"/>
    </location>
</feature>
<feature type="compositionally biased region" description="Basic and acidic residues" evidence="2">
    <location>
        <begin position="293"/>
        <end position="307"/>
    </location>
</feature>
<sequence>MKTSERAGREDQTHRQDVPAHHAYSGYVLSRDERVGTVRYSDLSPEVFFDEFVAARKPVLMDGCLAEQEGWRGNNWTNEYLREKAGDAEVKVEYRGGAEERYGQGLERGMKFGDFLGELERKNDLLYLTTQELGLDPTGRPGLMSAPLDRLRNDFPLRPGLAGALVPQNVNLWMGHTKEGGSSSGLHHDFHDNLYVLLRGKKMFRLFSPADAHRMYLEGELVKVHPNGRINYKGKETLADGSDPLAETAARAAELVDRAAIKAEKMASDAMLSSAAVQTPDDPGSGMEAAGRGGERNRLAVESRKSEEEVAAAQAALERGESGAAQRLEAAEEELERALEAVLDAECAGGAGFGDGGSGESSSDSEGGPGFFDGINDDPSEEAFLAASTRKARGASGGVGVSGGGGGRSDDSAAGLVGADGGDIGDEDDDGGDDDPEAGGKASSSSGVEVISVAAAATTADDDKPRGADSRSSGNGENGWAEAGSSSSSSSREVENGGDRPEREPAADEGRTAKRRKTEGQEQQRESKSAPVNFSRVDPSLPLAELAERFPLFLEAESCTVEVEAGQMLYLPAGWFHEVSSVASENGHMAFNYWFHPPDSFGSSSSPYASSFWLRDWEARQEEGGGLGAGEEEKNEE</sequence>